<sequence length="84" mass="9223">MIHWLMVGFVAVLFVALTPGVLLRLPPGGSKLVVAATHGLVFALVYHFTHAAAWSVLYGGKEGMEHHCKDGEHWDKDAKKCVKK</sequence>
<proteinExistence type="predicted"/>
<keyword evidence="1" id="KW-1133">Transmembrane helix</keyword>
<evidence type="ECO:0000256" key="1">
    <source>
        <dbReference type="SAM" id="Phobius"/>
    </source>
</evidence>
<keyword evidence="1" id="KW-0472">Membrane</keyword>
<keyword evidence="1" id="KW-0812">Transmembrane</keyword>
<protein>
    <submittedName>
        <fullName evidence="2">Uncharacterized protein</fullName>
    </submittedName>
</protein>
<organism evidence="2">
    <name type="scientific">viral metagenome</name>
    <dbReference type="NCBI Taxonomy" id="1070528"/>
    <lineage>
        <taxon>unclassified sequences</taxon>
        <taxon>metagenomes</taxon>
        <taxon>organismal metagenomes</taxon>
    </lineage>
</organism>
<accession>A0A6C0B6V9</accession>
<name>A0A6C0B6V9_9ZZZZ</name>
<dbReference type="AlphaFoldDB" id="A0A6C0B6V9"/>
<evidence type="ECO:0000313" key="2">
    <source>
        <dbReference type="EMBL" id="QHS87213.1"/>
    </source>
</evidence>
<feature type="transmembrane region" description="Helical" evidence="1">
    <location>
        <begin position="40"/>
        <end position="59"/>
    </location>
</feature>
<reference evidence="2" key="1">
    <citation type="journal article" date="2020" name="Nature">
        <title>Giant virus diversity and host interactions through global metagenomics.</title>
        <authorList>
            <person name="Schulz F."/>
            <person name="Roux S."/>
            <person name="Paez-Espino D."/>
            <person name="Jungbluth S."/>
            <person name="Walsh D.A."/>
            <person name="Denef V.J."/>
            <person name="McMahon K.D."/>
            <person name="Konstantinidis K.T."/>
            <person name="Eloe-Fadrosh E.A."/>
            <person name="Kyrpides N.C."/>
            <person name="Woyke T."/>
        </authorList>
    </citation>
    <scope>NUCLEOTIDE SEQUENCE</scope>
    <source>
        <strain evidence="2">GVMAG-M-3300009684-20</strain>
    </source>
</reference>
<dbReference type="EMBL" id="MN739079">
    <property type="protein sequence ID" value="QHS87213.1"/>
    <property type="molecule type" value="Genomic_DNA"/>
</dbReference>